<name>A0AAD1AEQ3_9MICO</name>
<sequence>MGFVSGRNDVLSPFVTVSVPENLEPAGLIIDGGNQIAGLFHPVYVLDMSKKFSPHSIGLDPVGAALINVMLRDVANTTSSREAAWRLESRRGCPPTPVLTIGQLISAQER</sequence>
<dbReference type="KEGG" id="ria:C7V51_14050"/>
<organism evidence="1 2">
    <name type="scientific">Rathayibacter iranicus</name>
    <dbReference type="NCBI Taxonomy" id="59737"/>
    <lineage>
        <taxon>Bacteria</taxon>
        <taxon>Bacillati</taxon>
        <taxon>Actinomycetota</taxon>
        <taxon>Actinomycetes</taxon>
        <taxon>Micrococcales</taxon>
        <taxon>Microbacteriaceae</taxon>
        <taxon>Rathayibacter</taxon>
    </lineage>
</organism>
<dbReference type="EMBL" id="CP028130">
    <property type="protein sequence ID" value="AZZ56868.1"/>
    <property type="molecule type" value="Genomic_DNA"/>
</dbReference>
<gene>
    <name evidence="1" type="ORF">C7V51_14050</name>
</gene>
<protein>
    <submittedName>
        <fullName evidence="1">Uncharacterized protein</fullName>
    </submittedName>
</protein>
<evidence type="ECO:0000313" key="2">
    <source>
        <dbReference type="Proteomes" id="UP000283946"/>
    </source>
</evidence>
<evidence type="ECO:0000313" key="1">
    <source>
        <dbReference type="EMBL" id="AZZ56868.1"/>
    </source>
</evidence>
<dbReference type="Proteomes" id="UP000283946">
    <property type="component" value="Chromosome"/>
</dbReference>
<proteinExistence type="predicted"/>
<dbReference type="AlphaFoldDB" id="A0AAD1AEQ3"/>
<reference evidence="1 2" key="1">
    <citation type="submission" date="2018-03" db="EMBL/GenBank/DDBJ databases">
        <title>Bacteriophage NCPPB3778 and a type I-E CRISPR drive the evolution of the US Biological Select Agent, Rathayibacter toxicus.</title>
        <authorList>
            <person name="Davis E.W.II."/>
            <person name="Tabima J.F."/>
            <person name="Weisberg A.J."/>
            <person name="Dantas Lopes L."/>
            <person name="Wiseman M.S."/>
            <person name="Wiseman M.S."/>
            <person name="Pupko T."/>
            <person name="Belcher M.S."/>
            <person name="Sechler A.J."/>
            <person name="Tancos M.A."/>
            <person name="Schroeder B.K."/>
            <person name="Murray T.D."/>
            <person name="Luster D.G."/>
            <person name="Schneider W.L."/>
            <person name="Rogers E."/>
            <person name="Andreote F.D."/>
            <person name="Grunwald N.J."/>
            <person name="Putnam M.L."/>
            <person name="Chang J.H."/>
        </authorList>
    </citation>
    <scope>NUCLEOTIDE SEQUENCE [LARGE SCALE GENOMIC DNA]</scope>
    <source>
        <strain evidence="1 2">NCCPB 2253</strain>
    </source>
</reference>
<accession>A0AAD1AEQ3</accession>